<keyword evidence="1" id="KW-0378">Hydrolase</keyword>
<reference evidence="1" key="1">
    <citation type="submission" date="2021-12" db="EMBL/GenBank/DDBJ databases">
        <title>Discovery of the Pendulisporaceae a myxobacterial family with distinct sporulation behavior and unique specialized metabolism.</title>
        <authorList>
            <person name="Garcia R."/>
            <person name="Popoff A."/>
            <person name="Bader C.D."/>
            <person name="Loehr J."/>
            <person name="Walesch S."/>
            <person name="Walt C."/>
            <person name="Boldt J."/>
            <person name="Bunk B."/>
            <person name="Haeckl F.J.F.P.J."/>
            <person name="Gunesch A.P."/>
            <person name="Birkelbach J."/>
            <person name="Nuebel U."/>
            <person name="Pietschmann T."/>
            <person name="Bach T."/>
            <person name="Mueller R."/>
        </authorList>
    </citation>
    <scope>NUCLEOTIDE SEQUENCE</scope>
    <source>
        <strain evidence="1">MSr11367</strain>
    </source>
</reference>
<dbReference type="InterPro" id="IPR036412">
    <property type="entry name" value="HAD-like_sf"/>
</dbReference>
<evidence type="ECO:0000313" key="2">
    <source>
        <dbReference type="Proteomes" id="UP001374803"/>
    </source>
</evidence>
<proteinExistence type="predicted"/>
<dbReference type="Proteomes" id="UP001374803">
    <property type="component" value="Chromosome"/>
</dbReference>
<keyword evidence="2" id="KW-1185">Reference proteome</keyword>
<accession>A0ABZ2L301</accession>
<dbReference type="RefSeq" id="WP_394833248.1">
    <property type="nucleotide sequence ID" value="NZ_CP089929.1"/>
</dbReference>
<protein>
    <submittedName>
        <fullName evidence="1">HAD hydrolase family protein</fullName>
    </submittedName>
</protein>
<evidence type="ECO:0000313" key="1">
    <source>
        <dbReference type="EMBL" id="WXB03615.1"/>
    </source>
</evidence>
<gene>
    <name evidence="1" type="ORF">LVJ94_42770</name>
</gene>
<sequence>MIPLSSLDTATACSLRGLLFDLDDTFLSHGLLTRAAYEALWKLHDAGLRLVAVTGRPSGWGEIIVRQWPIDGAVTENGAVHLVREGRGIARLEACDENERRRRRIRLAQLVERVRMEVPEARLADDVDARRSDVTWDIGERVHLPRERVDAIAAIIADEGARTTRSSVHVHATFDTDDKASGTVRFLRDRFAEDAGRALVAYAFAGDSGNDAACFAAFRTTFGVANVRPYLERLTVPPRYVAQNPMGEGFAEIAEILLERRSKGDAPRRLL</sequence>
<dbReference type="SUPFAM" id="SSF56784">
    <property type="entry name" value="HAD-like"/>
    <property type="match status" value="1"/>
</dbReference>
<name>A0ABZ2L301_9BACT</name>
<dbReference type="GO" id="GO:0016787">
    <property type="term" value="F:hydrolase activity"/>
    <property type="evidence" value="ECO:0007669"/>
    <property type="project" value="UniProtKB-KW"/>
</dbReference>
<dbReference type="InterPro" id="IPR023214">
    <property type="entry name" value="HAD_sf"/>
</dbReference>
<dbReference type="Pfam" id="PF08282">
    <property type="entry name" value="Hydrolase_3"/>
    <property type="match status" value="1"/>
</dbReference>
<dbReference type="EMBL" id="CP089983">
    <property type="protein sequence ID" value="WXB03615.1"/>
    <property type="molecule type" value="Genomic_DNA"/>
</dbReference>
<organism evidence="1 2">
    <name type="scientific">Pendulispora rubella</name>
    <dbReference type="NCBI Taxonomy" id="2741070"/>
    <lineage>
        <taxon>Bacteria</taxon>
        <taxon>Pseudomonadati</taxon>
        <taxon>Myxococcota</taxon>
        <taxon>Myxococcia</taxon>
        <taxon>Myxococcales</taxon>
        <taxon>Sorangiineae</taxon>
        <taxon>Pendulisporaceae</taxon>
        <taxon>Pendulispora</taxon>
    </lineage>
</organism>
<dbReference type="Gene3D" id="3.40.50.1000">
    <property type="entry name" value="HAD superfamily/HAD-like"/>
    <property type="match status" value="1"/>
</dbReference>